<dbReference type="Gene3D" id="3.40.630.30">
    <property type="match status" value="1"/>
</dbReference>
<dbReference type="SUPFAM" id="SSF55729">
    <property type="entry name" value="Acyl-CoA N-acyltransferases (Nat)"/>
    <property type="match status" value="1"/>
</dbReference>
<proteinExistence type="predicted"/>
<gene>
    <name evidence="1" type="ORF">ETD85_51575</name>
</gene>
<reference evidence="1 2" key="1">
    <citation type="submission" date="2019-05" db="EMBL/GenBank/DDBJ databases">
        <title>Draft genome sequence of Nonomuraea zeae DSM 100528.</title>
        <authorList>
            <person name="Saricaoglu S."/>
            <person name="Isik K."/>
        </authorList>
    </citation>
    <scope>NUCLEOTIDE SEQUENCE [LARGE SCALE GENOMIC DNA]</scope>
    <source>
        <strain evidence="1 2">DSM 100528</strain>
    </source>
</reference>
<dbReference type="Proteomes" id="UP000306628">
    <property type="component" value="Unassembled WGS sequence"/>
</dbReference>
<sequence length="375" mass="41514">MGEAARPVRTRRELKDFVELPYRLHGADPCFVPQLRGDSRRLLDRRRNPFFAYGAAELFTVRRAGRVAGRIAAVDNPRHNAAHQARDGFFGRFACVDDDSVAAALLSAAAGWLRGRGLGTMLGPVDLTTHGECGLLVDGFGSPPAVMMPYNPAYYPGLLESCGLGKAKDLWAWSHDLVSLDERLARIAERVRQRHGLTVRTLDMKDFDAEALRVKHVYDHAWQRNWGFTPMTTAEFAALARRLRGIIDPELVHLAEIAGEPVAVALVLPDANQALPAARGRLSRFGLPVGLVRLVLAARRIDRTRAVLFGVLPRLRGRGIETLLFARAYASIKARGYTGGLELGWTLEDNQDVNQYLVAGGCTHTKTYRIYQRAL</sequence>
<organism evidence="1 2">
    <name type="scientific">Nonomuraea zeae</name>
    <dbReference type="NCBI Taxonomy" id="1642303"/>
    <lineage>
        <taxon>Bacteria</taxon>
        <taxon>Bacillati</taxon>
        <taxon>Actinomycetota</taxon>
        <taxon>Actinomycetes</taxon>
        <taxon>Streptosporangiales</taxon>
        <taxon>Streptosporangiaceae</taxon>
        <taxon>Nonomuraea</taxon>
    </lineage>
</organism>
<dbReference type="OrthoDB" id="9806005at2"/>
<dbReference type="PANTHER" id="PTHR41368">
    <property type="entry name" value="PROTEIN YGHO"/>
    <property type="match status" value="1"/>
</dbReference>
<evidence type="ECO:0000313" key="1">
    <source>
        <dbReference type="EMBL" id="TMR20930.1"/>
    </source>
</evidence>
<dbReference type="InterPro" id="IPR039968">
    <property type="entry name" value="BcerS-like"/>
</dbReference>
<dbReference type="RefSeq" id="WP_138697188.1">
    <property type="nucleotide sequence ID" value="NZ_VCKX01000308.1"/>
</dbReference>
<accession>A0A5S4G4P3</accession>
<evidence type="ECO:0000313" key="2">
    <source>
        <dbReference type="Proteomes" id="UP000306628"/>
    </source>
</evidence>
<dbReference type="AlphaFoldDB" id="A0A5S4G4P3"/>
<comment type="caution">
    <text evidence="1">The sequence shown here is derived from an EMBL/GenBank/DDBJ whole genome shotgun (WGS) entry which is preliminary data.</text>
</comment>
<dbReference type="InterPro" id="IPR016181">
    <property type="entry name" value="Acyl_CoA_acyltransferase"/>
</dbReference>
<dbReference type="GO" id="GO:0016740">
    <property type="term" value="F:transferase activity"/>
    <property type="evidence" value="ECO:0007669"/>
    <property type="project" value="UniProtKB-KW"/>
</dbReference>
<protein>
    <submittedName>
        <fullName evidence="1">N-acetyltransferase</fullName>
    </submittedName>
</protein>
<keyword evidence="2" id="KW-1185">Reference proteome</keyword>
<keyword evidence="1" id="KW-0808">Transferase</keyword>
<dbReference type="PANTHER" id="PTHR41368:SF1">
    <property type="entry name" value="PROTEIN YGHO"/>
    <property type="match status" value="1"/>
</dbReference>
<name>A0A5S4G4P3_9ACTN</name>
<dbReference type="EMBL" id="VCKX01000308">
    <property type="protein sequence ID" value="TMR20930.1"/>
    <property type="molecule type" value="Genomic_DNA"/>
</dbReference>